<proteinExistence type="predicted"/>
<reference evidence="1" key="1">
    <citation type="submission" date="2013-08" db="EMBL/GenBank/DDBJ databases">
        <authorList>
            <person name="Durkin A.S."/>
            <person name="Haft D.R."/>
            <person name="McCorrison J."/>
            <person name="Torralba M."/>
            <person name="Gillis M."/>
            <person name="Haft D.H."/>
            <person name="Methe B."/>
            <person name="Sutton G."/>
            <person name="Nelson K.E."/>
        </authorList>
    </citation>
    <scope>NUCLEOTIDE SEQUENCE [LARGE SCALE GENOMIC DNA]</scope>
    <source>
        <strain evidence="1">F0233</strain>
    </source>
</reference>
<gene>
    <name evidence="1" type="ORF">HMPREF0682_0813</name>
</gene>
<evidence type="ECO:0000313" key="2">
    <source>
        <dbReference type="Proteomes" id="UP000017052"/>
    </source>
</evidence>
<name>U2QD30_9ACTN</name>
<accession>U2QD30</accession>
<evidence type="ECO:0000313" key="1">
    <source>
        <dbReference type="EMBL" id="ERK54054.1"/>
    </source>
</evidence>
<dbReference type="EMBL" id="ACVN02000222">
    <property type="protein sequence ID" value="ERK54054.1"/>
    <property type="molecule type" value="Genomic_DNA"/>
</dbReference>
<comment type="caution">
    <text evidence="1">The sequence shown here is derived from an EMBL/GenBank/DDBJ whole genome shotgun (WGS) entry which is preliminary data.</text>
</comment>
<protein>
    <submittedName>
        <fullName evidence="1">Uncharacterized protein</fullName>
    </submittedName>
</protein>
<dbReference type="Proteomes" id="UP000017052">
    <property type="component" value="Unassembled WGS sequence"/>
</dbReference>
<organism evidence="1 2">
    <name type="scientific">Propionibacterium acidifaciens F0233</name>
    <dbReference type="NCBI Taxonomy" id="553198"/>
    <lineage>
        <taxon>Bacteria</taxon>
        <taxon>Bacillati</taxon>
        <taxon>Actinomycetota</taxon>
        <taxon>Actinomycetes</taxon>
        <taxon>Propionibacteriales</taxon>
        <taxon>Propionibacteriaceae</taxon>
        <taxon>Propionibacterium</taxon>
    </lineage>
</organism>
<sequence>MLKFIGFHRRLTGFRTKSCLVPAAAKGGKPTESIMADMKRNRIFRGFPVPFRT</sequence>
<keyword evidence="2" id="KW-1185">Reference proteome</keyword>
<dbReference type="AlphaFoldDB" id="U2QD30"/>